<evidence type="ECO:0000256" key="1">
    <source>
        <dbReference type="SAM" id="Phobius"/>
    </source>
</evidence>
<keyword evidence="1" id="KW-0472">Membrane</keyword>
<comment type="caution">
    <text evidence="3">The sequence shown here is derived from an EMBL/GenBank/DDBJ whole genome shotgun (WGS) entry which is preliminary data.</text>
</comment>
<sequence length="315" mass="36275">MNRQRKIVRRVIWTLTIGFILMNTVAFFHAYKFTHFVTEKVAKTKSPEKLNSFDKFKTLLFGVNNPRPTNKEKPDRYKTVKLQSNKKIDCWYLEGTDSSKGTVILFHGYSGEKSSMLDKAEEFEKLNYNVLLVDFMGSGGSEGNQTTLGYKEAEEVKTTFDYLTHKGEKNIYLFGTSMGSVAIMKAISDYDLKPKGIIIECPFGSMYQTTCARFKIMNAPTFPMAGLLVFWGGFQNNFWALGHNPTEYAKKINCPTLLLYGEKDKNVSRQEIDEIYKNLNGTKELKTYELAGHENYLLKYKEQWTKDINEFLTPK</sequence>
<keyword evidence="1" id="KW-1133">Transmembrane helix</keyword>
<evidence type="ECO:0000313" key="4">
    <source>
        <dbReference type="Proteomes" id="UP001597534"/>
    </source>
</evidence>
<feature type="domain" description="Serine aminopeptidase S33" evidence="2">
    <location>
        <begin position="98"/>
        <end position="206"/>
    </location>
</feature>
<gene>
    <name evidence="3" type="ORF">ACFS5J_00060</name>
</gene>
<keyword evidence="4" id="KW-1185">Reference proteome</keyword>
<keyword evidence="3" id="KW-0378">Hydrolase</keyword>
<dbReference type="InterPro" id="IPR029058">
    <property type="entry name" value="AB_hydrolase_fold"/>
</dbReference>
<evidence type="ECO:0000259" key="2">
    <source>
        <dbReference type="Pfam" id="PF12146"/>
    </source>
</evidence>
<proteinExistence type="predicted"/>
<keyword evidence="1" id="KW-0812">Transmembrane</keyword>
<dbReference type="SUPFAM" id="SSF53474">
    <property type="entry name" value="alpha/beta-Hydrolases"/>
    <property type="match status" value="1"/>
</dbReference>
<dbReference type="RefSeq" id="WP_379809844.1">
    <property type="nucleotide sequence ID" value="NZ_JBHUPC010000004.1"/>
</dbReference>
<reference evidence="4" key="1">
    <citation type="journal article" date="2019" name="Int. J. Syst. Evol. Microbiol.">
        <title>The Global Catalogue of Microorganisms (GCM) 10K type strain sequencing project: providing services to taxonomists for standard genome sequencing and annotation.</title>
        <authorList>
            <consortium name="The Broad Institute Genomics Platform"/>
            <consortium name="The Broad Institute Genome Sequencing Center for Infectious Disease"/>
            <person name="Wu L."/>
            <person name="Ma J."/>
        </authorList>
    </citation>
    <scope>NUCLEOTIDE SEQUENCE [LARGE SCALE GENOMIC DNA]</scope>
    <source>
        <strain evidence="4">KCTC 22671</strain>
    </source>
</reference>
<dbReference type="Proteomes" id="UP001597534">
    <property type="component" value="Unassembled WGS sequence"/>
</dbReference>
<dbReference type="Gene3D" id="3.40.50.1820">
    <property type="entry name" value="alpha/beta hydrolase"/>
    <property type="match status" value="1"/>
</dbReference>
<dbReference type="InterPro" id="IPR052920">
    <property type="entry name" value="DNA-binding_regulatory"/>
</dbReference>
<name>A0ABW5YIV1_9FLAO</name>
<organism evidence="3 4">
    <name type="scientific">Flavobacterium chuncheonense</name>
    <dbReference type="NCBI Taxonomy" id="2026653"/>
    <lineage>
        <taxon>Bacteria</taxon>
        <taxon>Pseudomonadati</taxon>
        <taxon>Bacteroidota</taxon>
        <taxon>Flavobacteriia</taxon>
        <taxon>Flavobacteriales</taxon>
        <taxon>Flavobacteriaceae</taxon>
        <taxon>Flavobacterium</taxon>
    </lineage>
</organism>
<dbReference type="GO" id="GO:0016787">
    <property type="term" value="F:hydrolase activity"/>
    <property type="evidence" value="ECO:0007669"/>
    <property type="project" value="UniProtKB-KW"/>
</dbReference>
<dbReference type="PANTHER" id="PTHR43358">
    <property type="entry name" value="ALPHA/BETA-HYDROLASE"/>
    <property type="match status" value="1"/>
</dbReference>
<dbReference type="InterPro" id="IPR022742">
    <property type="entry name" value="Hydrolase_4"/>
</dbReference>
<feature type="transmembrane region" description="Helical" evidence="1">
    <location>
        <begin position="12"/>
        <end position="31"/>
    </location>
</feature>
<dbReference type="EMBL" id="JBHUPC010000004">
    <property type="protein sequence ID" value="MFD2890410.1"/>
    <property type="molecule type" value="Genomic_DNA"/>
</dbReference>
<evidence type="ECO:0000313" key="3">
    <source>
        <dbReference type="EMBL" id="MFD2890410.1"/>
    </source>
</evidence>
<accession>A0ABW5YIV1</accession>
<dbReference type="PANTHER" id="PTHR43358:SF4">
    <property type="entry name" value="ALPHA_BETA HYDROLASE FOLD-1 DOMAIN-CONTAINING PROTEIN"/>
    <property type="match status" value="1"/>
</dbReference>
<dbReference type="Pfam" id="PF12146">
    <property type="entry name" value="Hydrolase_4"/>
    <property type="match status" value="1"/>
</dbReference>
<protein>
    <submittedName>
        <fullName evidence="3">Alpha/beta hydrolase</fullName>
    </submittedName>
</protein>